<name>A0A8J7QIJ0_9BACT</name>
<keyword evidence="1" id="KW-0732">Signal</keyword>
<dbReference type="Proteomes" id="UP000664417">
    <property type="component" value="Unassembled WGS sequence"/>
</dbReference>
<evidence type="ECO:0000313" key="2">
    <source>
        <dbReference type="EMBL" id="MBO1323025.1"/>
    </source>
</evidence>
<feature type="chain" id="PRO_5035176057" evidence="1">
    <location>
        <begin position="21"/>
        <end position="197"/>
    </location>
</feature>
<dbReference type="AlphaFoldDB" id="A0A8J7QIJ0"/>
<organism evidence="2 3">
    <name type="scientific">Acanthopleuribacter pedis</name>
    <dbReference type="NCBI Taxonomy" id="442870"/>
    <lineage>
        <taxon>Bacteria</taxon>
        <taxon>Pseudomonadati</taxon>
        <taxon>Acidobacteriota</taxon>
        <taxon>Holophagae</taxon>
        <taxon>Acanthopleuribacterales</taxon>
        <taxon>Acanthopleuribacteraceae</taxon>
        <taxon>Acanthopleuribacter</taxon>
    </lineage>
</organism>
<protein>
    <submittedName>
        <fullName evidence="2">DUF3261 domain-containing protein</fullName>
    </submittedName>
</protein>
<gene>
    <name evidence="2" type="ORF">J3U88_31455</name>
</gene>
<dbReference type="EMBL" id="JAFREP010000047">
    <property type="protein sequence ID" value="MBO1323025.1"/>
    <property type="molecule type" value="Genomic_DNA"/>
</dbReference>
<keyword evidence="3" id="KW-1185">Reference proteome</keyword>
<comment type="caution">
    <text evidence="2">The sequence shown here is derived from an EMBL/GenBank/DDBJ whole genome shotgun (WGS) entry which is preliminary data.</text>
</comment>
<dbReference type="InterPro" id="IPR021675">
    <property type="entry name" value="DUF3261"/>
</dbReference>
<evidence type="ECO:0000313" key="3">
    <source>
        <dbReference type="Proteomes" id="UP000664417"/>
    </source>
</evidence>
<reference evidence="2" key="1">
    <citation type="submission" date="2021-03" db="EMBL/GenBank/DDBJ databases">
        <authorList>
            <person name="Wang G."/>
        </authorList>
    </citation>
    <scope>NUCLEOTIDE SEQUENCE</scope>
    <source>
        <strain evidence="2">KCTC 12899</strain>
    </source>
</reference>
<accession>A0A8J7QIJ0</accession>
<evidence type="ECO:0000256" key="1">
    <source>
        <dbReference type="SAM" id="SignalP"/>
    </source>
</evidence>
<sequence length="197" mass="22301">MRNMLASLLLLSALNACVSARIKWPPVQLEAGEELLWFSAVEGLPRGSVVLSTEIQKGHRDPFRFQGVFENNGDAVSLVGMTPLGTRAFSQEFDEYGNHYDALPFYRMPIKAEKLLFYWLVASMPLENVQANLQGLRVSETPDGVRQVKRGQHLVASIQRQGSIAKPRFEITIPHRKAAKTRRVLFQVHQQDFDKQP</sequence>
<dbReference type="RefSeq" id="WP_207862997.1">
    <property type="nucleotide sequence ID" value="NZ_JAFREP010000047.1"/>
</dbReference>
<feature type="signal peptide" evidence="1">
    <location>
        <begin position="1"/>
        <end position="20"/>
    </location>
</feature>
<dbReference type="Pfam" id="PF11659">
    <property type="entry name" value="DUF3261"/>
    <property type="match status" value="1"/>
</dbReference>
<proteinExistence type="predicted"/>